<evidence type="ECO:0000256" key="4">
    <source>
        <dbReference type="ARBA" id="ARBA00022801"/>
    </source>
</evidence>
<dbReference type="SUPFAM" id="SSF53187">
    <property type="entry name" value="Zn-dependent exopeptidases"/>
    <property type="match status" value="1"/>
</dbReference>
<dbReference type="InterPro" id="IPR000834">
    <property type="entry name" value="Peptidase_M14"/>
</dbReference>
<evidence type="ECO:0000313" key="10">
    <source>
        <dbReference type="EMBL" id="SEA00871.1"/>
    </source>
</evidence>
<evidence type="ECO:0000313" key="11">
    <source>
        <dbReference type="Proteomes" id="UP000198584"/>
    </source>
</evidence>
<feature type="signal peptide" evidence="8">
    <location>
        <begin position="1"/>
        <end position="26"/>
    </location>
</feature>
<keyword evidence="6" id="KW-0482">Metalloprotease</keyword>
<evidence type="ECO:0000256" key="6">
    <source>
        <dbReference type="ARBA" id="ARBA00023049"/>
    </source>
</evidence>
<dbReference type="GO" id="GO:0006508">
    <property type="term" value="P:proteolysis"/>
    <property type="evidence" value="ECO:0007669"/>
    <property type="project" value="UniProtKB-KW"/>
</dbReference>
<evidence type="ECO:0000256" key="1">
    <source>
        <dbReference type="ARBA" id="ARBA00001947"/>
    </source>
</evidence>
<keyword evidence="11" id="KW-1185">Reference proteome</keyword>
<comment type="caution">
    <text evidence="7">Lacks conserved residue(s) required for the propagation of feature annotation.</text>
</comment>
<proteinExistence type="inferred from homology"/>
<dbReference type="EMBL" id="FNQR01000002">
    <property type="protein sequence ID" value="SEA00871.1"/>
    <property type="molecule type" value="Genomic_DNA"/>
</dbReference>
<evidence type="ECO:0000259" key="9">
    <source>
        <dbReference type="PROSITE" id="PS52035"/>
    </source>
</evidence>
<protein>
    <submittedName>
        <fullName evidence="10">Zinc carboxypeptidase</fullName>
    </submittedName>
</protein>
<keyword evidence="10" id="KW-0121">Carboxypeptidase</keyword>
<dbReference type="Proteomes" id="UP000198584">
    <property type="component" value="Unassembled WGS sequence"/>
</dbReference>
<keyword evidence="5" id="KW-0862">Zinc</keyword>
<feature type="domain" description="Peptidase M14" evidence="9">
    <location>
        <begin position="45"/>
        <end position="376"/>
    </location>
</feature>
<keyword evidence="4" id="KW-0378">Hydrolase</keyword>
<dbReference type="PROSITE" id="PS52035">
    <property type="entry name" value="PEPTIDASE_M14"/>
    <property type="match status" value="1"/>
</dbReference>
<sequence length="403" mass="44674">MRKKNKFALLCSSIVLTAGLAAPVYADSHGTNPGTPENQEYSIGGFISHAELSNKLAQIEKSSQGTVDVEVAGYSNQGREIYTATVGTGDKVLLLQSEIHGNEKTGTAALLNLLQSFGSNNSPEIKNILQEVTIVAMPMINPDATELNRRGNDMTWEEVVEDFPQLEGAEPSWNYYTYTNQYWDYASQPGFDVNRDFNPDLDYQPQPEDFPANSSQPGWYITPEAQTVRDVYKGLMEEYGKVDVFVDLHHQGEYYVEGSDEKVTLSISGDFIPHPESVEGEKYSEYADTYDFDFSKKLNVAAYDALQERGNSPFDNITLYPQNLDLPGTALGSFALNGSGAVLFEVTGQTQSYGQKKLGQLVKAVELGVYGIIDQVASGDVYEIDADRYYDIPLTDRDQDYGF</sequence>
<name>A0A1H3XPP7_9BACI</name>
<evidence type="ECO:0000256" key="2">
    <source>
        <dbReference type="ARBA" id="ARBA00005988"/>
    </source>
</evidence>
<evidence type="ECO:0000256" key="8">
    <source>
        <dbReference type="SAM" id="SignalP"/>
    </source>
</evidence>
<comment type="similarity">
    <text evidence="2 7">Belongs to the peptidase M14 family.</text>
</comment>
<dbReference type="Pfam" id="PF00246">
    <property type="entry name" value="Peptidase_M14"/>
    <property type="match status" value="1"/>
</dbReference>
<dbReference type="PANTHER" id="PTHR11705:SF143">
    <property type="entry name" value="SLL0236 PROTEIN"/>
    <property type="match status" value="1"/>
</dbReference>
<organism evidence="10 11">
    <name type="scientific">Thalassobacillus cyri</name>
    <dbReference type="NCBI Taxonomy" id="571932"/>
    <lineage>
        <taxon>Bacteria</taxon>
        <taxon>Bacillati</taxon>
        <taxon>Bacillota</taxon>
        <taxon>Bacilli</taxon>
        <taxon>Bacillales</taxon>
        <taxon>Bacillaceae</taxon>
        <taxon>Thalassobacillus</taxon>
    </lineage>
</organism>
<dbReference type="GO" id="GO:0005615">
    <property type="term" value="C:extracellular space"/>
    <property type="evidence" value="ECO:0007669"/>
    <property type="project" value="TreeGrafter"/>
</dbReference>
<keyword evidence="3" id="KW-0645">Protease</keyword>
<reference evidence="10 11" key="1">
    <citation type="submission" date="2016-10" db="EMBL/GenBank/DDBJ databases">
        <authorList>
            <person name="de Groot N.N."/>
        </authorList>
    </citation>
    <scope>NUCLEOTIDE SEQUENCE [LARGE SCALE GENOMIC DNA]</scope>
    <source>
        <strain evidence="10 11">CCM7597</strain>
    </source>
</reference>
<dbReference type="GO" id="GO:0008270">
    <property type="term" value="F:zinc ion binding"/>
    <property type="evidence" value="ECO:0007669"/>
    <property type="project" value="InterPro"/>
</dbReference>
<dbReference type="PANTHER" id="PTHR11705">
    <property type="entry name" value="PROTEASE FAMILY M14 CARBOXYPEPTIDASE A,B"/>
    <property type="match status" value="1"/>
</dbReference>
<evidence type="ECO:0000256" key="3">
    <source>
        <dbReference type="ARBA" id="ARBA00022670"/>
    </source>
</evidence>
<gene>
    <name evidence="10" type="ORF">SAMN05421743_102206</name>
</gene>
<keyword evidence="8" id="KW-0732">Signal</keyword>
<dbReference type="Gene3D" id="3.40.630.10">
    <property type="entry name" value="Zn peptidases"/>
    <property type="match status" value="1"/>
</dbReference>
<dbReference type="RefSeq" id="WP_093042355.1">
    <property type="nucleotide sequence ID" value="NZ_FNQR01000002.1"/>
</dbReference>
<evidence type="ECO:0000256" key="7">
    <source>
        <dbReference type="PROSITE-ProRule" id="PRU01379"/>
    </source>
</evidence>
<accession>A0A1H3XPP7</accession>
<dbReference type="AlphaFoldDB" id="A0A1H3XPP7"/>
<dbReference type="SMART" id="SM00631">
    <property type="entry name" value="Zn_pept"/>
    <property type="match status" value="1"/>
</dbReference>
<dbReference type="GO" id="GO:0004181">
    <property type="term" value="F:metallocarboxypeptidase activity"/>
    <property type="evidence" value="ECO:0007669"/>
    <property type="project" value="InterPro"/>
</dbReference>
<feature type="chain" id="PRO_5011627661" evidence="8">
    <location>
        <begin position="27"/>
        <end position="403"/>
    </location>
</feature>
<comment type="cofactor">
    <cofactor evidence="1">
        <name>Zn(2+)</name>
        <dbReference type="ChEBI" id="CHEBI:29105"/>
    </cofactor>
</comment>
<dbReference type="OrthoDB" id="2433180at2"/>
<dbReference type="STRING" id="571932.SAMN05421743_102206"/>
<evidence type="ECO:0000256" key="5">
    <source>
        <dbReference type="ARBA" id="ARBA00022833"/>
    </source>
</evidence>